<dbReference type="InterPro" id="IPR025194">
    <property type="entry name" value="RodZ-like_C"/>
</dbReference>
<dbReference type="InterPro" id="IPR010982">
    <property type="entry name" value="Lambda_DNA-bd_dom_sf"/>
</dbReference>
<reference evidence="3 4" key="1">
    <citation type="submission" date="2012-06" db="EMBL/GenBank/DDBJ databases">
        <title>Finished chromosome of genome of Chroococcidiopsis thermalis PCC 7203.</title>
        <authorList>
            <consortium name="US DOE Joint Genome Institute"/>
            <person name="Gugger M."/>
            <person name="Coursin T."/>
            <person name="Rippka R."/>
            <person name="Tandeau De Marsac N."/>
            <person name="Huntemann M."/>
            <person name="Wei C.-L."/>
            <person name="Han J."/>
            <person name="Detter J.C."/>
            <person name="Han C."/>
            <person name="Tapia R."/>
            <person name="Davenport K."/>
            <person name="Daligault H."/>
            <person name="Erkkila T."/>
            <person name="Gu W."/>
            <person name="Munk A.C.C."/>
            <person name="Teshima H."/>
            <person name="Xu Y."/>
            <person name="Chain P."/>
            <person name="Chen A."/>
            <person name="Krypides N."/>
            <person name="Mavromatis K."/>
            <person name="Markowitz V."/>
            <person name="Szeto E."/>
            <person name="Ivanova N."/>
            <person name="Mikhailova N."/>
            <person name="Ovchinnikova G."/>
            <person name="Pagani I."/>
            <person name="Pati A."/>
            <person name="Goodwin L."/>
            <person name="Peters L."/>
            <person name="Pitluck S."/>
            <person name="Woyke T."/>
            <person name="Kerfeld C."/>
        </authorList>
    </citation>
    <scope>NUCLEOTIDE SEQUENCE [LARGE SCALE GENOMIC DNA]</scope>
    <source>
        <strain evidence="3 4">PCC 7203</strain>
    </source>
</reference>
<dbReference type="InterPro" id="IPR050400">
    <property type="entry name" value="Bact_Cytoskel_RodZ"/>
</dbReference>
<dbReference type="GO" id="GO:0003677">
    <property type="term" value="F:DNA binding"/>
    <property type="evidence" value="ECO:0007669"/>
    <property type="project" value="InterPro"/>
</dbReference>
<dbReference type="Pfam" id="PF13413">
    <property type="entry name" value="HTH_25"/>
    <property type="match status" value="1"/>
</dbReference>
<dbReference type="EMBL" id="CP003597">
    <property type="protein sequence ID" value="AFY85759.1"/>
    <property type="molecule type" value="Genomic_DNA"/>
</dbReference>
<evidence type="ECO:0000313" key="3">
    <source>
        <dbReference type="EMBL" id="AFY85759.1"/>
    </source>
</evidence>
<gene>
    <name evidence="3" type="ORF">Chro_0204</name>
</gene>
<protein>
    <recommendedName>
        <fullName evidence="2">Cytoskeleton protein RodZ-like C-terminal domain-containing protein</fullName>
    </recommendedName>
</protein>
<dbReference type="eggNOG" id="COG1426">
    <property type="taxonomic scope" value="Bacteria"/>
</dbReference>
<dbReference type="PANTHER" id="PTHR34475:SF1">
    <property type="entry name" value="CYTOSKELETON PROTEIN RODZ"/>
    <property type="match status" value="1"/>
</dbReference>
<name>K9TUU8_CHRTP</name>
<accession>K9TUU8</accession>
<dbReference type="STRING" id="251229.Chro_0204"/>
<feature type="compositionally biased region" description="Basic and acidic residues" evidence="1">
    <location>
        <begin position="1"/>
        <end position="11"/>
    </location>
</feature>
<dbReference type="Pfam" id="PF13464">
    <property type="entry name" value="RodZ_C"/>
    <property type="match status" value="1"/>
</dbReference>
<feature type="region of interest" description="Disordered" evidence="1">
    <location>
        <begin position="1"/>
        <end position="22"/>
    </location>
</feature>
<feature type="domain" description="Cytoskeleton protein RodZ-like C-terminal" evidence="2">
    <location>
        <begin position="201"/>
        <end position="269"/>
    </location>
</feature>
<dbReference type="AlphaFoldDB" id="K9TUU8"/>
<dbReference type="Proteomes" id="UP000010384">
    <property type="component" value="Chromosome"/>
</dbReference>
<dbReference type="PATRIC" id="fig|251229.3.peg.253"/>
<evidence type="ECO:0000256" key="1">
    <source>
        <dbReference type="SAM" id="MobiDB-lite"/>
    </source>
</evidence>
<organism evidence="3 4">
    <name type="scientific">Chroococcidiopsis thermalis (strain PCC 7203)</name>
    <dbReference type="NCBI Taxonomy" id="251229"/>
    <lineage>
        <taxon>Bacteria</taxon>
        <taxon>Bacillati</taxon>
        <taxon>Cyanobacteriota</taxon>
        <taxon>Cyanophyceae</taxon>
        <taxon>Chroococcidiopsidales</taxon>
        <taxon>Chroococcidiopsidaceae</taxon>
        <taxon>Chroococcidiopsis</taxon>
    </lineage>
</organism>
<keyword evidence="4" id="KW-1185">Reference proteome</keyword>
<evidence type="ECO:0000313" key="4">
    <source>
        <dbReference type="Proteomes" id="UP000010384"/>
    </source>
</evidence>
<dbReference type="InParanoid" id="K9TUU8"/>
<dbReference type="PANTHER" id="PTHR34475">
    <property type="match status" value="1"/>
</dbReference>
<dbReference type="KEGG" id="cthe:Chro_0204"/>
<dbReference type="Gene3D" id="1.10.260.40">
    <property type="entry name" value="lambda repressor-like DNA-binding domains"/>
    <property type="match status" value="1"/>
</dbReference>
<sequence>MLSRSATDKSMKRWKQQQQQQQEPIVLTLEQQRAEKLAQIGATLRRRREDKQISLERIESTTRIRQSFLQAIEAGNIDKLPEPVYIRGFIKQYAEALDLDGTELADSFPLEDYRQSLKPVGVSLPPAQLQTSHLYAIYILLIIGAVSILSQTLSNSDFQIGQTTQSQPPLPVANVAKPKAPAKVKPVATPKKQTKPVEIGMTFKEKSWIRVIADGKKAFEGELPQGTQRTWTANNRLSFRVGNAGGVLVNYNQEEAKPLGESGQVQEVTFGANNQRL</sequence>
<evidence type="ECO:0000259" key="2">
    <source>
        <dbReference type="Pfam" id="PF13464"/>
    </source>
</evidence>
<proteinExistence type="predicted"/>
<dbReference type="HOGENOM" id="CLU_047530_1_1_3"/>